<dbReference type="RefSeq" id="WP_188530285.1">
    <property type="nucleotide sequence ID" value="NZ_BMGR01000004.1"/>
</dbReference>
<keyword evidence="2" id="KW-1185">Reference proteome</keyword>
<dbReference type="EMBL" id="BMGR01000004">
    <property type="protein sequence ID" value="GGF97603.1"/>
    <property type="molecule type" value="Genomic_DNA"/>
</dbReference>
<dbReference type="Proteomes" id="UP000644756">
    <property type="component" value="Unassembled WGS sequence"/>
</dbReference>
<sequence>MKYVVTFTMISGRQEVFEIENESYQNVAEDIMNHEQWYGTNGRLVNKNNVEIIEIRETKTFFEKKAVAQSQNIAVN</sequence>
<organism evidence="1 2">
    <name type="scientific">Paenibacillus abyssi</name>
    <dbReference type="NCBI Taxonomy" id="1340531"/>
    <lineage>
        <taxon>Bacteria</taxon>
        <taxon>Bacillati</taxon>
        <taxon>Bacillota</taxon>
        <taxon>Bacilli</taxon>
        <taxon>Bacillales</taxon>
        <taxon>Paenibacillaceae</taxon>
        <taxon>Paenibacillus</taxon>
    </lineage>
</organism>
<comment type="caution">
    <text evidence="1">The sequence shown here is derived from an EMBL/GenBank/DDBJ whole genome shotgun (WGS) entry which is preliminary data.</text>
</comment>
<evidence type="ECO:0000313" key="1">
    <source>
        <dbReference type="EMBL" id="GGF97603.1"/>
    </source>
</evidence>
<accession>A0A917CTW4</accession>
<dbReference type="AlphaFoldDB" id="A0A917CTW4"/>
<reference evidence="1" key="2">
    <citation type="submission" date="2020-09" db="EMBL/GenBank/DDBJ databases">
        <authorList>
            <person name="Sun Q."/>
            <person name="Zhou Y."/>
        </authorList>
    </citation>
    <scope>NUCLEOTIDE SEQUENCE</scope>
    <source>
        <strain evidence="1">CGMCC 1.12987</strain>
    </source>
</reference>
<proteinExistence type="predicted"/>
<evidence type="ECO:0000313" key="2">
    <source>
        <dbReference type="Proteomes" id="UP000644756"/>
    </source>
</evidence>
<gene>
    <name evidence="1" type="ORF">GCM10010916_13570</name>
</gene>
<reference evidence="1" key="1">
    <citation type="journal article" date="2014" name="Int. J. Syst. Evol. Microbiol.">
        <title>Complete genome sequence of Corynebacterium casei LMG S-19264T (=DSM 44701T), isolated from a smear-ripened cheese.</title>
        <authorList>
            <consortium name="US DOE Joint Genome Institute (JGI-PGF)"/>
            <person name="Walter F."/>
            <person name="Albersmeier A."/>
            <person name="Kalinowski J."/>
            <person name="Ruckert C."/>
        </authorList>
    </citation>
    <scope>NUCLEOTIDE SEQUENCE</scope>
    <source>
        <strain evidence="1">CGMCC 1.12987</strain>
    </source>
</reference>
<protein>
    <submittedName>
        <fullName evidence="1">Uncharacterized protein</fullName>
    </submittedName>
</protein>
<name>A0A917CTW4_9BACL</name>